<evidence type="ECO:0000256" key="2">
    <source>
        <dbReference type="PIRSR" id="PIRSR006241-50"/>
    </source>
</evidence>
<organism evidence="5 6">
    <name type="scientific">Tautonia plasticadhaerens</name>
    <dbReference type="NCBI Taxonomy" id="2527974"/>
    <lineage>
        <taxon>Bacteria</taxon>
        <taxon>Pseudomonadati</taxon>
        <taxon>Planctomycetota</taxon>
        <taxon>Planctomycetia</taxon>
        <taxon>Isosphaerales</taxon>
        <taxon>Isosphaeraceae</taxon>
        <taxon>Tautonia</taxon>
    </lineage>
</organism>
<feature type="signal peptide" evidence="3">
    <location>
        <begin position="1"/>
        <end position="27"/>
    </location>
</feature>
<reference evidence="5 6" key="1">
    <citation type="submission" date="2019-02" db="EMBL/GenBank/DDBJ databases">
        <title>Deep-cultivation of Planctomycetes and their phenomic and genomic characterization uncovers novel biology.</title>
        <authorList>
            <person name="Wiegand S."/>
            <person name="Jogler M."/>
            <person name="Boedeker C."/>
            <person name="Pinto D."/>
            <person name="Vollmers J."/>
            <person name="Rivas-Marin E."/>
            <person name="Kohn T."/>
            <person name="Peeters S.H."/>
            <person name="Heuer A."/>
            <person name="Rast P."/>
            <person name="Oberbeckmann S."/>
            <person name="Bunk B."/>
            <person name="Jeske O."/>
            <person name="Meyerdierks A."/>
            <person name="Storesund J.E."/>
            <person name="Kallscheuer N."/>
            <person name="Luecker S."/>
            <person name="Lage O.M."/>
            <person name="Pohl T."/>
            <person name="Merkel B.J."/>
            <person name="Hornburger P."/>
            <person name="Mueller R.-W."/>
            <person name="Bruemmer F."/>
            <person name="Labrenz M."/>
            <person name="Spormann A.M."/>
            <person name="Op den Camp H."/>
            <person name="Overmann J."/>
            <person name="Amann R."/>
            <person name="Jetten M.S.M."/>
            <person name="Mascher T."/>
            <person name="Medema M.H."/>
            <person name="Devos D.P."/>
            <person name="Kaster A.-K."/>
            <person name="Ovreas L."/>
            <person name="Rohde M."/>
            <person name="Galperin M.Y."/>
            <person name="Jogler C."/>
        </authorList>
    </citation>
    <scope>NUCLEOTIDE SEQUENCE [LARGE SCALE GENOMIC DNA]</scope>
    <source>
        <strain evidence="5 6">ElP</strain>
    </source>
</reference>
<evidence type="ECO:0000313" key="6">
    <source>
        <dbReference type="Proteomes" id="UP000317835"/>
    </source>
</evidence>
<dbReference type="PANTHER" id="PTHR43489">
    <property type="entry name" value="ISOMERASE"/>
    <property type="match status" value="1"/>
</dbReference>
<evidence type="ECO:0000259" key="4">
    <source>
        <dbReference type="Pfam" id="PF01261"/>
    </source>
</evidence>
<name>A0A518H4U9_9BACT</name>
<keyword evidence="3" id="KW-0732">Signal</keyword>
<dbReference type="InterPro" id="IPR026040">
    <property type="entry name" value="HyI-like"/>
</dbReference>
<dbReference type="InterPro" id="IPR006311">
    <property type="entry name" value="TAT_signal"/>
</dbReference>
<dbReference type="EMBL" id="CP036426">
    <property type="protein sequence ID" value="QDV35860.1"/>
    <property type="molecule type" value="Genomic_DNA"/>
</dbReference>
<dbReference type="Proteomes" id="UP000317835">
    <property type="component" value="Chromosome"/>
</dbReference>
<evidence type="ECO:0000313" key="5">
    <source>
        <dbReference type="EMBL" id="QDV35860.1"/>
    </source>
</evidence>
<dbReference type="KEGG" id="tpla:ElP_37680"/>
<dbReference type="AlphaFoldDB" id="A0A518H4U9"/>
<feature type="active site" description="Proton donor/acceptor" evidence="2">
    <location>
        <position position="186"/>
    </location>
</feature>
<evidence type="ECO:0000256" key="1">
    <source>
        <dbReference type="ARBA" id="ARBA00023235"/>
    </source>
</evidence>
<dbReference type="SUPFAM" id="SSF51658">
    <property type="entry name" value="Xylose isomerase-like"/>
    <property type="match status" value="1"/>
</dbReference>
<keyword evidence="6" id="KW-1185">Reference proteome</keyword>
<protein>
    <submittedName>
        <fullName evidence="5">Hydroxypyruvate isomerase</fullName>
        <ecNumber evidence="5">5.3.1.22</ecNumber>
    </submittedName>
</protein>
<dbReference type="PIRSF" id="PIRSF006241">
    <property type="entry name" value="HyI"/>
    <property type="match status" value="1"/>
</dbReference>
<dbReference type="PROSITE" id="PS51318">
    <property type="entry name" value="TAT"/>
    <property type="match status" value="1"/>
</dbReference>
<keyword evidence="1 5" id="KW-0413">Isomerase</keyword>
<evidence type="ECO:0000256" key="3">
    <source>
        <dbReference type="SAM" id="SignalP"/>
    </source>
</evidence>
<proteinExistence type="predicted"/>
<feature type="domain" description="Xylose isomerase-like TIM barrel" evidence="4">
    <location>
        <begin position="64"/>
        <end position="291"/>
    </location>
</feature>
<accession>A0A518H4U9</accession>
<feature type="active site" description="Proton donor/acceptor" evidence="2">
    <location>
        <position position="284"/>
    </location>
</feature>
<gene>
    <name evidence="5" type="primary">hyi_3</name>
    <name evidence="5" type="ORF">ElP_37680</name>
</gene>
<dbReference type="GO" id="GO:0008903">
    <property type="term" value="F:hydroxypyruvate isomerase activity"/>
    <property type="evidence" value="ECO:0007669"/>
    <property type="project" value="UniProtKB-EC"/>
</dbReference>
<dbReference type="RefSeq" id="WP_231749172.1">
    <property type="nucleotide sequence ID" value="NZ_CP036426.1"/>
</dbReference>
<sequence length="308" mass="34047" precursor="true">MSINRREFVAAGLAAGASLGAASPAAAGQDTSGEAPHHDFRLKYAPHFDMFRAHAPGGVIDELKFIKDVGFRALEDNGMMRRPVEEQEQIAREMGRLGLEMGVFVATGSFEEPTFASGNPDSAEKVLADVKQAVETAKRVNAKWTTVVPGIFDHRLPLDYQTVNVVELLKRCCDLCEPSGLVMVLEPLNHYANHPELFLWQIPQAYLVCKSVGHPSCKILFDMYHQQISEGNIIPNIDTAWSEVAYFQTGDNPGRKEPTTGEMNYRNIFKHIHGRGFDGILGMEHGNSRPGKEGELAVINAYIECDSF</sequence>
<dbReference type="InterPro" id="IPR050417">
    <property type="entry name" value="Sugar_Epim/Isomerase"/>
</dbReference>
<dbReference type="Gene3D" id="3.20.20.150">
    <property type="entry name" value="Divalent-metal-dependent TIM barrel enzymes"/>
    <property type="match status" value="1"/>
</dbReference>
<feature type="chain" id="PRO_5021937187" evidence="3">
    <location>
        <begin position="28"/>
        <end position="308"/>
    </location>
</feature>
<dbReference type="Pfam" id="PF01261">
    <property type="entry name" value="AP_endonuc_2"/>
    <property type="match status" value="1"/>
</dbReference>
<dbReference type="InterPro" id="IPR036237">
    <property type="entry name" value="Xyl_isomerase-like_sf"/>
</dbReference>
<dbReference type="EC" id="5.3.1.22" evidence="5"/>
<dbReference type="InterPro" id="IPR013022">
    <property type="entry name" value="Xyl_isomerase-like_TIM-brl"/>
</dbReference>
<keyword evidence="5" id="KW-0670">Pyruvate</keyword>